<dbReference type="EMBL" id="BGPR01073858">
    <property type="protein sequence ID" value="GBO46283.1"/>
    <property type="molecule type" value="Genomic_DNA"/>
</dbReference>
<evidence type="ECO:0000313" key="2">
    <source>
        <dbReference type="EMBL" id="GBO46283.1"/>
    </source>
</evidence>
<reference evidence="1 3" key="1">
    <citation type="journal article" date="2019" name="Sci. Rep.">
        <title>Orb-weaving spider Araneus ventricosus genome elucidates the spidroin gene catalogue.</title>
        <authorList>
            <person name="Kono N."/>
            <person name="Nakamura H."/>
            <person name="Ohtoshi R."/>
            <person name="Moran D.A.P."/>
            <person name="Shinohara A."/>
            <person name="Yoshida Y."/>
            <person name="Fujiwara M."/>
            <person name="Mori M."/>
            <person name="Tomita M."/>
            <person name="Arakawa K."/>
        </authorList>
    </citation>
    <scope>NUCLEOTIDE SEQUENCE [LARGE SCALE GENOMIC DNA]</scope>
</reference>
<comment type="caution">
    <text evidence="1">The sequence shown here is derived from an EMBL/GenBank/DDBJ whole genome shotgun (WGS) entry which is preliminary data.</text>
</comment>
<feature type="non-terminal residue" evidence="1">
    <location>
        <position position="1"/>
    </location>
</feature>
<evidence type="ECO:0000313" key="1">
    <source>
        <dbReference type="EMBL" id="GBO46270.1"/>
    </source>
</evidence>
<keyword evidence="3" id="KW-1185">Reference proteome</keyword>
<dbReference type="Proteomes" id="UP000499080">
    <property type="component" value="Unassembled WGS sequence"/>
</dbReference>
<organism evidence="1 3">
    <name type="scientific">Araneus ventricosus</name>
    <name type="common">Orbweaver spider</name>
    <name type="synonym">Epeira ventricosa</name>
    <dbReference type="NCBI Taxonomy" id="182803"/>
    <lineage>
        <taxon>Eukaryota</taxon>
        <taxon>Metazoa</taxon>
        <taxon>Ecdysozoa</taxon>
        <taxon>Arthropoda</taxon>
        <taxon>Chelicerata</taxon>
        <taxon>Arachnida</taxon>
        <taxon>Araneae</taxon>
        <taxon>Araneomorphae</taxon>
        <taxon>Entelegynae</taxon>
        <taxon>Araneoidea</taxon>
        <taxon>Araneidae</taxon>
        <taxon>Araneus</taxon>
    </lineage>
</organism>
<accession>A0A4Y2XBG1</accession>
<dbReference type="EMBL" id="BGPR01073839">
    <property type="protein sequence ID" value="GBO46270.1"/>
    <property type="molecule type" value="Genomic_DNA"/>
</dbReference>
<dbReference type="AlphaFoldDB" id="A0A4Y2XBG1"/>
<name>A0A4Y2XBG1_ARAVE</name>
<evidence type="ECO:0000313" key="3">
    <source>
        <dbReference type="Proteomes" id="UP000499080"/>
    </source>
</evidence>
<sequence length="28" mass="2624">AVKAAASIAGDAVNGIGNAINELVTNLG</sequence>
<proteinExistence type="predicted"/>
<protein>
    <submittedName>
        <fullName evidence="1">Uncharacterized protein</fullName>
    </submittedName>
</protein>
<gene>
    <name evidence="1" type="ORF">AVEN_182481_1</name>
    <name evidence="2" type="ORF">AVEN_84504_1</name>
</gene>